<dbReference type="STRING" id="112498.A0A2D3VF38"/>
<evidence type="ECO:0000313" key="7">
    <source>
        <dbReference type="Proteomes" id="UP000225277"/>
    </source>
</evidence>
<evidence type="ECO:0000313" key="6">
    <source>
        <dbReference type="EMBL" id="CZT23732.1"/>
    </source>
</evidence>
<organism evidence="6 7">
    <name type="scientific">Ramularia collo-cygni</name>
    <dbReference type="NCBI Taxonomy" id="112498"/>
    <lineage>
        <taxon>Eukaryota</taxon>
        <taxon>Fungi</taxon>
        <taxon>Dikarya</taxon>
        <taxon>Ascomycota</taxon>
        <taxon>Pezizomycotina</taxon>
        <taxon>Dothideomycetes</taxon>
        <taxon>Dothideomycetidae</taxon>
        <taxon>Mycosphaerellales</taxon>
        <taxon>Mycosphaerellaceae</taxon>
        <taxon>Ramularia</taxon>
    </lineage>
</organism>
<keyword evidence="5" id="KW-0472">Membrane</keyword>
<evidence type="ECO:0000256" key="5">
    <source>
        <dbReference type="SAM" id="Phobius"/>
    </source>
</evidence>
<dbReference type="EMBL" id="FJUY01000018">
    <property type="protein sequence ID" value="CZT23732.1"/>
    <property type="molecule type" value="Genomic_DNA"/>
</dbReference>
<evidence type="ECO:0000256" key="4">
    <source>
        <dbReference type="SAM" id="MobiDB-lite"/>
    </source>
</evidence>
<comment type="similarity">
    <text evidence="3">Belongs to the ustYa family.</text>
</comment>
<dbReference type="PANTHER" id="PTHR33365">
    <property type="entry name" value="YALI0B05434P"/>
    <property type="match status" value="1"/>
</dbReference>
<protein>
    <recommendedName>
        <fullName evidence="8">Tat pathway signal sequence</fullName>
    </recommendedName>
</protein>
<reference evidence="6 7" key="1">
    <citation type="submission" date="2016-03" db="EMBL/GenBank/DDBJ databases">
        <authorList>
            <person name="Ploux O."/>
        </authorList>
    </citation>
    <scope>NUCLEOTIDE SEQUENCE [LARGE SCALE GENOMIC DNA]</scope>
    <source>
        <strain evidence="6 7">URUG2</strain>
    </source>
</reference>
<dbReference type="GO" id="GO:0043386">
    <property type="term" value="P:mycotoxin biosynthetic process"/>
    <property type="evidence" value="ECO:0007669"/>
    <property type="project" value="InterPro"/>
</dbReference>
<sequence length="254" mass="28090">MSSAVRSESIERGDAEEGEKLLHQPEVIPDKTVRAHVRAHRGKVKILLVILAALCVGLVSFSAGLLFGLQAQRTSSAKGSPGNAQAVPQVPVRTELKTFQLDTSFTSVPEHGKTEPAWDSLLPNGLGYVNNTELAPDFSVVSVFHQLHCLYTLRRAYYAEQSDHDGLEDFDFGLERNKHAGHCFEYLRQSLMCSADSSIEPAHVKKTDGQEFLGWDVSRTCRSYDQLKQWAGERRAFDAHGFLASDLNGPNHGQ</sequence>
<dbReference type="GeneID" id="35604517"/>
<evidence type="ECO:0008006" key="8">
    <source>
        <dbReference type="Google" id="ProtNLM"/>
    </source>
</evidence>
<evidence type="ECO:0000256" key="1">
    <source>
        <dbReference type="ARBA" id="ARBA00004685"/>
    </source>
</evidence>
<accession>A0A2D3VF38</accession>
<dbReference type="InterPro" id="IPR021765">
    <property type="entry name" value="UstYa-like"/>
</dbReference>
<keyword evidence="2" id="KW-0560">Oxidoreductase</keyword>
<dbReference type="AlphaFoldDB" id="A0A2D3VF38"/>
<dbReference type="Pfam" id="PF11807">
    <property type="entry name" value="UstYa"/>
    <property type="match status" value="1"/>
</dbReference>
<dbReference type="RefSeq" id="XP_023630456.1">
    <property type="nucleotide sequence ID" value="XM_023774688.1"/>
</dbReference>
<evidence type="ECO:0000256" key="2">
    <source>
        <dbReference type="ARBA" id="ARBA00023002"/>
    </source>
</evidence>
<dbReference type="Proteomes" id="UP000225277">
    <property type="component" value="Unassembled WGS sequence"/>
</dbReference>
<proteinExistence type="inferred from homology"/>
<keyword evidence="7" id="KW-1185">Reference proteome</keyword>
<evidence type="ECO:0000256" key="3">
    <source>
        <dbReference type="ARBA" id="ARBA00035112"/>
    </source>
</evidence>
<feature type="region of interest" description="Disordered" evidence="4">
    <location>
        <begin position="1"/>
        <end position="24"/>
    </location>
</feature>
<dbReference type="PANTHER" id="PTHR33365:SF11">
    <property type="entry name" value="TAT PATHWAY SIGNAL SEQUENCE"/>
    <property type="match status" value="1"/>
</dbReference>
<feature type="transmembrane region" description="Helical" evidence="5">
    <location>
        <begin position="46"/>
        <end position="69"/>
    </location>
</feature>
<comment type="pathway">
    <text evidence="1">Mycotoxin biosynthesis.</text>
</comment>
<feature type="compositionally biased region" description="Basic and acidic residues" evidence="4">
    <location>
        <begin position="8"/>
        <end position="24"/>
    </location>
</feature>
<name>A0A2D3VF38_9PEZI</name>
<dbReference type="GO" id="GO:0016491">
    <property type="term" value="F:oxidoreductase activity"/>
    <property type="evidence" value="ECO:0007669"/>
    <property type="project" value="UniProtKB-KW"/>
</dbReference>
<keyword evidence="5" id="KW-1133">Transmembrane helix</keyword>
<dbReference type="OrthoDB" id="3687641at2759"/>
<gene>
    <name evidence="6" type="ORF">RCC_09446</name>
</gene>
<keyword evidence="5" id="KW-0812">Transmembrane</keyword>